<dbReference type="Pfam" id="PF00226">
    <property type="entry name" value="DnaJ"/>
    <property type="match status" value="1"/>
</dbReference>
<evidence type="ECO:0000256" key="1">
    <source>
        <dbReference type="SAM" id="MobiDB-lite"/>
    </source>
</evidence>
<gene>
    <name evidence="3" type="ORF">TVY486_1109560</name>
</gene>
<proteinExistence type="predicted"/>
<name>G0UCC1_TRYVY</name>
<dbReference type="EMBL" id="HE573027">
    <property type="protein sequence ID" value="CCC53472.1"/>
    <property type="molecule type" value="Genomic_DNA"/>
</dbReference>
<protein>
    <recommendedName>
        <fullName evidence="2">J domain-containing protein</fullName>
    </recommendedName>
</protein>
<feature type="region of interest" description="Disordered" evidence="1">
    <location>
        <begin position="80"/>
        <end position="244"/>
    </location>
</feature>
<feature type="compositionally biased region" description="Polar residues" evidence="1">
    <location>
        <begin position="130"/>
        <end position="150"/>
    </location>
</feature>
<feature type="compositionally biased region" description="Basic and acidic residues" evidence="1">
    <location>
        <begin position="99"/>
        <end position="113"/>
    </location>
</feature>
<evidence type="ECO:0000259" key="2">
    <source>
        <dbReference type="PROSITE" id="PS50076"/>
    </source>
</evidence>
<dbReference type="InterPro" id="IPR036869">
    <property type="entry name" value="J_dom_sf"/>
</dbReference>
<dbReference type="Gene3D" id="1.10.287.110">
    <property type="entry name" value="DnaJ domain"/>
    <property type="match status" value="1"/>
</dbReference>
<dbReference type="PROSITE" id="PS50076">
    <property type="entry name" value="DNAJ_2"/>
    <property type="match status" value="1"/>
</dbReference>
<feature type="compositionally biased region" description="Low complexity" evidence="1">
    <location>
        <begin position="80"/>
        <end position="98"/>
    </location>
</feature>
<dbReference type="AlphaFoldDB" id="G0UCC1"/>
<reference evidence="3" key="1">
    <citation type="journal article" date="2012" name="Proc. Natl. Acad. Sci. U.S.A.">
        <title>Antigenic diversity is generated by distinct evolutionary mechanisms in African trypanosome species.</title>
        <authorList>
            <person name="Jackson A.P."/>
            <person name="Berry A."/>
            <person name="Aslett M."/>
            <person name="Allison H.C."/>
            <person name="Burton P."/>
            <person name="Vavrova-Anderson J."/>
            <person name="Brown R."/>
            <person name="Browne H."/>
            <person name="Corton N."/>
            <person name="Hauser H."/>
            <person name="Gamble J."/>
            <person name="Gilderthorp R."/>
            <person name="Marcello L."/>
            <person name="McQuillan J."/>
            <person name="Otto T.D."/>
            <person name="Quail M.A."/>
            <person name="Sanders M.J."/>
            <person name="van Tonder A."/>
            <person name="Ginger M.L."/>
            <person name="Field M.C."/>
            <person name="Barry J.D."/>
            <person name="Hertz-Fowler C."/>
            <person name="Berriman M."/>
        </authorList>
    </citation>
    <scope>NUCLEOTIDE SEQUENCE</scope>
    <source>
        <strain evidence="3">Y486</strain>
    </source>
</reference>
<sequence>MGAMGLSGDELVQCVLAKGGDAAFMFGPDALRDETALKRAYKLMALRLHPDKNSHANAHEAFQVMQHAFEMTLESLRTAKGTAAPPSAKTATKSSAPTRKTEEKSEKRAEKKNGQPPPPPWWGQRGPGNETKSTSGSAGWQERQTASATADFSDIPLPPDLFGEFPTAESAPSRQRQRPNPPPPPPPMRSTKPLPGLDISSSDDDRSAENSLGGKEGTSSPRTGGSTWAGKHKKPSPAGVQHQAKCGTGYKSLRQIFEELDISGDDDDVEVSLEHTSVSGVDRVGTPHPNSWSQQQQQHPSHQRAPGTKRGAAASSNSSANSKALSMVACPFCSRGQFSVQLLSVVLCPSCGSRFVPAGVSMMNSKTSAMSDKKGSSSQMMCSCGKTKKGLCFLCE</sequence>
<dbReference type="VEuPathDB" id="TriTrypDB:TvY486_1109560"/>
<feature type="domain" description="J" evidence="2">
    <location>
        <begin position="21"/>
        <end position="77"/>
    </location>
</feature>
<dbReference type="SUPFAM" id="SSF46565">
    <property type="entry name" value="Chaperone J-domain"/>
    <property type="match status" value="1"/>
</dbReference>
<dbReference type="InterPro" id="IPR001623">
    <property type="entry name" value="DnaJ_domain"/>
</dbReference>
<accession>G0UCC1</accession>
<feature type="region of interest" description="Disordered" evidence="1">
    <location>
        <begin position="278"/>
        <end position="318"/>
    </location>
</feature>
<feature type="compositionally biased region" description="Pro residues" evidence="1">
    <location>
        <begin position="179"/>
        <end position="188"/>
    </location>
</feature>
<feature type="compositionally biased region" description="Polar residues" evidence="1">
    <location>
        <begin position="217"/>
        <end position="226"/>
    </location>
</feature>
<dbReference type="CDD" id="cd06257">
    <property type="entry name" value="DnaJ"/>
    <property type="match status" value="1"/>
</dbReference>
<organism evidence="3">
    <name type="scientific">Trypanosoma vivax (strain Y486)</name>
    <dbReference type="NCBI Taxonomy" id="1055687"/>
    <lineage>
        <taxon>Eukaryota</taxon>
        <taxon>Discoba</taxon>
        <taxon>Euglenozoa</taxon>
        <taxon>Kinetoplastea</taxon>
        <taxon>Metakinetoplastina</taxon>
        <taxon>Trypanosomatida</taxon>
        <taxon>Trypanosomatidae</taxon>
        <taxon>Trypanosoma</taxon>
        <taxon>Duttonella</taxon>
    </lineage>
</organism>
<feature type="compositionally biased region" description="Low complexity" evidence="1">
    <location>
        <begin position="287"/>
        <end position="300"/>
    </location>
</feature>
<evidence type="ECO:0000313" key="3">
    <source>
        <dbReference type="EMBL" id="CCC53472.1"/>
    </source>
</evidence>